<evidence type="ECO:0000256" key="2">
    <source>
        <dbReference type="ARBA" id="ARBA00022517"/>
    </source>
</evidence>
<dbReference type="PANTHER" id="PTHR13483:SF3">
    <property type="entry name" value="BOX C_D SNORNA PROTEIN 1"/>
    <property type="match status" value="1"/>
</dbReference>
<organism evidence="16 17">
    <name type="scientific">Euphydryas editha</name>
    <name type="common">Edith's checkerspot</name>
    <dbReference type="NCBI Taxonomy" id="104508"/>
    <lineage>
        <taxon>Eukaryota</taxon>
        <taxon>Metazoa</taxon>
        <taxon>Ecdysozoa</taxon>
        <taxon>Arthropoda</taxon>
        <taxon>Hexapoda</taxon>
        <taxon>Insecta</taxon>
        <taxon>Pterygota</taxon>
        <taxon>Neoptera</taxon>
        <taxon>Endopterygota</taxon>
        <taxon>Lepidoptera</taxon>
        <taxon>Glossata</taxon>
        <taxon>Ditrysia</taxon>
        <taxon>Papilionoidea</taxon>
        <taxon>Nymphalidae</taxon>
        <taxon>Nymphalinae</taxon>
        <taxon>Euphydryas</taxon>
    </lineage>
</organism>
<feature type="region of interest" description="Disordered" evidence="14">
    <location>
        <begin position="351"/>
        <end position="373"/>
    </location>
</feature>
<evidence type="ECO:0000313" key="17">
    <source>
        <dbReference type="Proteomes" id="UP001153954"/>
    </source>
</evidence>
<proteinExistence type="inferred from homology"/>
<evidence type="ECO:0000256" key="4">
    <source>
        <dbReference type="ARBA" id="ARBA00022723"/>
    </source>
</evidence>
<keyword evidence="7" id="KW-0832">Ubl conjugation</keyword>
<dbReference type="Proteomes" id="UP001153954">
    <property type="component" value="Unassembled WGS sequence"/>
</dbReference>
<evidence type="ECO:0000256" key="5">
    <source>
        <dbReference type="ARBA" id="ARBA00022771"/>
    </source>
</evidence>
<dbReference type="CDD" id="cd23023">
    <property type="entry name" value="zf-HIT_BCD1"/>
    <property type="match status" value="1"/>
</dbReference>
<evidence type="ECO:0000313" key="16">
    <source>
        <dbReference type="EMBL" id="CAH2100468.1"/>
    </source>
</evidence>
<dbReference type="Gene3D" id="3.30.60.190">
    <property type="match status" value="1"/>
</dbReference>
<keyword evidence="3" id="KW-0597">Phosphoprotein</keyword>
<dbReference type="FunFam" id="3.30.60.190:FF:000001">
    <property type="entry name" value="box C/D snoRNA protein 1"/>
    <property type="match status" value="1"/>
</dbReference>
<keyword evidence="4" id="KW-0479">Metal-binding</keyword>
<evidence type="ECO:0000256" key="11">
    <source>
        <dbReference type="ARBA" id="ARBA00068630"/>
    </source>
</evidence>
<name>A0AAU9UMT8_EUPED</name>
<dbReference type="GO" id="GO:0070761">
    <property type="term" value="C:pre-snoRNP complex"/>
    <property type="evidence" value="ECO:0007669"/>
    <property type="project" value="TreeGrafter"/>
</dbReference>
<dbReference type="InterPro" id="IPR051639">
    <property type="entry name" value="BCD1"/>
</dbReference>
<gene>
    <name evidence="16" type="ORF">EEDITHA_LOCUS15328</name>
</gene>
<dbReference type="Pfam" id="PF25790">
    <property type="entry name" value="BCD1"/>
    <property type="match status" value="1"/>
</dbReference>
<dbReference type="EMBL" id="CAKOGL010000022">
    <property type="protein sequence ID" value="CAH2100468.1"/>
    <property type="molecule type" value="Genomic_DNA"/>
</dbReference>
<comment type="similarity">
    <text evidence="9">Belongs to the BCD1 family.</text>
</comment>
<feature type="domain" description="HIT-type" evidence="15">
    <location>
        <begin position="22"/>
        <end position="56"/>
    </location>
</feature>
<dbReference type="Pfam" id="PF04438">
    <property type="entry name" value="zf-HIT"/>
    <property type="match status" value="1"/>
</dbReference>
<feature type="compositionally biased region" description="Low complexity" evidence="14">
    <location>
        <begin position="356"/>
        <end position="373"/>
    </location>
</feature>
<dbReference type="GO" id="GO:0000463">
    <property type="term" value="P:maturation of LSU-rRNA from tricistronic rRNA transcript (SSU-rRNA, 5.8S rRNA, LSU-rRNA)"/>
    <property type="evidence" value="ECO:0007669"/>
    <property type="project" value="TreeGrafter"/>
</dbReference>
<dbReference type="PROSITE" id="PS51083">
    <property type="entry name" value="ZF_HIT"/>
    <property type="match status" value="1"/>
</dbReference>
<evidence type="ECO:0000256" key="9">
    <source>
        <dbReference type="ARBA" id="ARBA00049654"/>
    </source>
</evidence>
<comment type="function">
    <text evidence="8">Required for box C/D snoRNAs accumulation involved in snoRNA processing, snoRNA transport to the nucleolus and ribosome biogenesis.</text>
</comment>
<keyword evidence="6" id="KW-0862">Zinc</keyword>
<evidence type="ECO:0000256" key="14">
    <source>
        <dbReference type="SAM" id="MobiDB-lite"/>
    </source>
</evidence>
<dbReference type="GO" id="GO:0048254">
    <property type="term" value="P:snoRNA localization"/>
    <property type="evidence" value="ECO:0007669"/>
    <property type="project" value="TreeGrafter"/>
</dbReference>
<dbReference type="PANTHER" id="PTHR13483">
    <property type="entry name" value="BOX C_D SNORNA PROTEIN 1-RELATED"/>
    <property type="match status" value="1"/>
</dbReference>
<evidence type="ECO:0000256" key="7">
    <source>
        <dbReference type="ARBA" id="ARBA00022843"/>
    </source>
</evidence>
<dbReference type="InterPro" id="IPR007529">
    <property type="entry name" value="Znf_HIT"/>
</dbReference>
<evidence type="ECO:0000256" key="12">
    <source>
        <dbReference type="ARBA" id="ARBA00077531"/>
    </source>
</evidence>
<protein>
    <recommendedName>
        <fullName evidence="11">Box C/D snoRNA protein 1</fullName>
    </recommendedName>
    <alternativeName>
        <fullName evidence="12">Zinc finger HIT domain-containing protein 6</fullName>
    </alternativeName>
</protein>
<evidence type="ECO:0000259" key="15">
    <source>
        <dbReference type="PROSITE" id="PS51083"/>
    </source>
</evidence>
<reference evidence="16" key="1">
    <citation type="submission" date="2022-03" db="EMBL/GenBank/DDBJ databases">
        <authorList>
            <person name="Tunstrom K."/>
        </authorList>
    </citation>
    <scope>NUCLEOTIDE SEQUENCE</scope>
</reference>
<dbReference type="GO" id="GO:0008270">
    <property type="term" value="F:zinc ion binding"/>
    <property type="evidence" value="ECO:0007669"/>
    <property type="project" value="UniProtKB-UniRule"/>
</dbReference>
<evidence type="ECO:0000256" key="8">
    <source>
        <dbReference type="ARBA" id="ARBA00049598"/>
    </source>
</evidence>
<keyword evidence="17" id="KW-1185">Reference proteome</keyword>
<dbReference type="AlphaFoldDB" id="A0AAU9UMT8"/>
<sequence length="373" mass="43140">MSSSSESESDGEKTTISRLGECEVCGSKQAIYTCPKCEVKTCCLDCVRIHKKELECSGIRDRTKFIRMKDFNDTDLLSDYRLLEECARFVYAVKRDEKKKYTRIDKDLPLHLYKLKMAARKRGTVLQFLAANFTRHSINTTKYYYKKNVIYWRVEWIFPNVETNPLKFCDDQCPEQKKLSDLLDKYLNPDAMPFDGSKDLIFYKSAGFSGVKILLKAEKVKGSNKKFFELDPTESLAENLSGKCIIEFPIIFVVLKDHAYNFEIISPGDEFESKRKENEEITEPHIIKEIGKLDNKSNLTNTNVEKTKCQTEGSSFRKRQRTLLTEQIAIEKEKEIEREIKAEKKKRPKNLLFTTGYSSEESISSGSGDENDK</sequence>
<evidence type="ECO:0000256" key="10">
    <source>
        <dbReference type="ARBA" id="ARBA00061949"/>
    </source>
</evidence>
<dbReference type="SUPFAM" id="SSF144232">
    <property type="entry name" value="HIT/MYND zinc finger-like"/>
    <property type="match status" value="1"/>
</dbReference>
<evidence type="ECO:0000256" key="6">
    <source>
        <dbReference type="ARBA" id="ARBA00022833"/>
    </source>
</evidence>
<evidence type="ECO:0000256" key="3">
    <source>
        <dbReference type="ARBA" id="ARBA00022553"/>
    </source>
</evidence>
<comment type="subunit">
    <text evidence="10">Interacts with FBL, SNU13, NOP58, NUFIP1, RUVBL1, RUVBL2 and TAF9. Interacts (via HIT-type zinc finger) with the RUVBL1/RUVBL2 complex in the presence of ADP.</text>
</comment>
<accession>A0AAU9UMT8</accession>
<dbReference type="InterPro" id="IPR057721">
    <property type="entry name" value="BCD1_alpha/beta"/>
</dbReference>
<keyword evidence="2" id="KW-0690">Ribosome biogenesis</keyword>
<evidence type="ECO:0000256" key="13">
    <source>
        <dbReference type="PROSITE-ProRule" id="PRU00453"/>
    </source>
</evidence>
<dbReference type="GO" id="GO:0000492">
    <property type="term" value="P:box C/D snoRNP assembly"/>
    <property type="evidence" value="ECO:0007669"/>
    <property type="project" value="TreeGrafter"/>
</dbReference>
<comment type="caution">
    <text evidence="16">The sequence shown here is derived from an EMBL/GenBank/DDBJ whole genome shotgun (WGS) entry which is preliminary data.</text>
</comment>
<keyword evidence="1" id="KW-1017">Isopeptide bond</keyword>
<keyword evidence="5 13" id="KW-0863">Zinc-finger</keyword>
<evidence type="ECO:0000256" key="1">
    <source>
        <dbReference type="ARBA" id="ARBA00022499"/>
    </source>
</evidence>
<dbReference type="GO" id="GO:0005634">
    <property type="term" value="C:nucleus"/>
    <property type="evidence" value="ECO:0007669"/>
    <property type="project" value="TreeGrafter"/>
</dbReference>